<accession>A0A4P6LWR8</accession>
<feature type="transmembrane region" description="Helical" evidence="7">
    <location>
        <begin position="113"/>
        <end position="134"/>
    </location>
</feature>
<dbReference type="KEGG" id="bpro:PMF13cell1_01096"/>
<dbReference type="EMBL" id="CP035945">
    <property type="protein sequence ID" value="QBE95573.1"/>
    <property type="molecule type" value="Genomic_DNA"/>
</dbReference>
<dbReference type="NCBIfam" id="TIGR03408">
    <property type="entry name" value="urea_trans_UrtC"/>
    <property type="match status" value="1"/>
</dbReference>
<feature type="transmembrane region" description="Helical" evidence="7">
    <location>
        <begin position="241"/>
        <end position="263"/>
    </location>
</feature>
<keyword evidence="4 7" id="KW-1133">Transmembrane helix</keyword>
<reference evidence="8 9" key="1">
    <citation type="submission" date="2019-01" db="EMBL/GenBank/DDBJ databases">
        <title>PMF-metabolizing Aryl O-demethylase.</title>
        <authorList>
            <person name="Kim M."/>
        </authorList>
    </citation>
    <scope>NUCLEOTIDE SEQUENCE [LARGE SCALE GENOMIC DNA]</scope>
    <source>
        <strain evidence="8 9">PMF1</strain>
    </source>
</reference>
<evidence type="ECO:0000256" key="2">
    <source>
        <dbReference type="ARBA" id="ARBA00022475"/>
    </source>
</evidence>
<feature type="transmembrane region" description="Helical" evidence="7">
    <location>
        <begin position="283"/>
        <end position="305"/>
    </location>
</feature>
<comment type="subcellular location">
    <subcellularLocation>
        <location evidence="1">Cell membrane</location>
        <topology evidence="1">Multi-pass membrane protein</topology>
    </subcellularLocation>
</comment>
<name>A0A4P6LWR8_9FIRM</name>
<keyword evidence="5 7" id="KW-0472">Membrane</keyword>
<dbReference type="InterPro" id="IPR001851">
    <property type="entry name" value="ABC_transp_permease"/>
</dbReference>
<dbReference type="GO" id="GO:0005886">
    <property type="term" value="C:plasma membrane"/>
    <property type="evidence" value="ECO:0007669"/>
    <property type="project" value="UniProtKB-SubCell"/>
</dbReference>
<feature type="transmembrane region" description="Helical" evidence="7">
    <location>
        <begin position="317"/>
        <end position="335"/>
    </location>
</feature>
<gene>
    <name evidence="8" type="ORF">PMF13cell1_01096</name>
</gene>
<dbReference type="InterPro" id="IPR017778">
    <property type="entry name" value="ABC_transptr_urea_perm_UrtC"/>
</dbReference>
<evidence type="ECO:0000256" key="4">
    <source>
        <dbReference type="ARBA" id="ARBA00022989"/>
    </source>
</evidence>
<dbReference type="InterPro" id="IPR043428">
    <property type="entry name" value="LivM-like"/>
</dbReference>
<evidence type="ECO:0000256" key="5">
    <source>
        <dbReference type="ARBA" id="ARBA00023136"/>
    </source>
</evidence>
<evidence type="ECO:0000256" key="1">
    <source>
        <dbReference type="ARBA" id="ARBA00004651"/>
    </source>
</evidence>
<protein>
    <recommendedName>
        <fullName evidence="10">Urea ABC transporter permease subunit UrtC</fullName>
    </recommendedName>
</protein>
<dbReference type="Pfam" id="PF02653">
    <property type="entry name" value="BPD_transp_2"/>
    <property type="match status" value="1"/>
</dbReference>
<dbReference type="CDD" id="cd06581">
    <property type="entry name" value="TM_PBP1_LivM_like"/>
    <property type="match status" value="1"/>
</dbReference>
<feature type="transmembrane region" description="Helical" evidence="7">
    <location>
        <begin position="146"/>
        <end position="165"/>
    </location>
</feature>
<organism evidence="8 9">
    <name type="scientific">Blautia producta</name>
    <dbReference type="NCBI Taxonomy" id="33035"/>
    <lineage>
        <taxon>Bacteria</taxon>
        <taxon>Bacillati</taxon>
        <taxon>Bacillota</taxon>
        <taxon>Clostridia</taxon>
        <taxon>Lachnospirales</taxon>
        <taxon>Lachnospiraceae</taxon>
        <taxon>Blautia</taxon>
    </lineage>
</organism>
<dbReference type="AlphaFoldDB" id="A0A4P6LWR8"/>
<keyword evidence="2" id="KW-1003">Cell membrane</keyword>
<evidence type="ECO:0000256" key="7">
    <source>
        <dbReference type="SAM" id="Phobius"/>
    </source>
</evidence>
<dbReference type="Proteomes" id="UP000289794">
    <property type="component" value="Chromosome"/>
</dbReference>
<feature type="region of interest" description="Disordered" evidence="6">
    <location>
        <begin position="356"/>
        <end position="376"/>
    </location>
</feature>
<evidence type="ECO:0000313" key="9">
    <source>
        <dbReference type="Proteomes" id="UP000289794"/>
    </source>
</evidence>
<dbReference type="PANTHER" id="PTHR30482">
    <property type="entry name" value="HIGH-AFFINITY BRANCHED-CHAIN AMINO ACID TRANSPORT SYSTEM PERMEASE"/>
    <property type="match status" value="1"/>
</dbReference>
<evidence type="ECO:0000313" key="8">
    <source>
        <dbReference type="EMBL" id="QBE95573.1"/>
    </source>
</evidence>
<keyword evidence="3 7" id="KW-0812">Transmembrane</keyword>
<sequence length="376" mass="40813">MANHTAAKKPRFKVKGDTVLITLICVFLASAPFYMSAFRTNMLGKYMCFALIALGIGMIWGQTGILSLGHGVYFGLGAYCMAMHLKLEASGGALPDFMAWSALKKLPVLWKPFASPVFTIFCVIAVPMLVAAVIGSLTFLNRIRGVYFCILSQALAYALATFLIGRQEYFGGSNGLTNFTTVFGMTINSPGTKLILFYTTLAVLILAFCLCRFLVNRRVGRVFLAVRDAENRARFTGYSPAVYKVFVYCLSAVLAGMAGALYVPQVGIISPSDIGISPSIEMVIWAAVGGKASLAGPVLGALVINFLKSLISEQFPAFWQFFMGGIFILVVLFLPEGLVSIKDVPKRIRAGVQAAREKRGGAKLKEKQEKKEKVTV</sequence>
<feature type="transmembrane region" description="Helical" evidence="7">
    <location>
        <begin position="18"/>
        <end position="37"/>
    </location>
</feature>
<dbReference type="PANTHER" id="PTHR30482:SF4">
    <property type="entry name" value="SLR1201 PROTEIN"/>
    <property type="match status" value="1"/>
</dbReference>
<dbReference type="GO" id="GO:0015658">
    <property type="term" value="F:branched-chain amino acid transmembrane transporter activity"/>
    <property type="evidence" value="ECO:0007669"/>
    <property type="project" value="InterPro"/>
</dbReference>
<evidence type="ECO:0008006" key="10">
    <source>
        <dbReference type="Google" id="ProtNLM"/>
    </source>
</evidence>
<evidence type="ECO:0000256" key="6">
    <source>
        <dbReference type="SAM" id="MobiDB-lite"/>
    </source>
</evidence>
<dbReference type="RefSeq" id="WP_243126040.1">
    <property type="nucleotide sequence ID" value="NZ_CP035945.1"/>
</dbReference>
<evidence type="ECO:0000256" key="3">
    <source>
        <dbReference type="ARBA" id="ARBA00022692"/>
    </source>
</evidence>
<feature type="transmembrane region" description="Helical" evidence="7">
    <location>
        <begin position="195"/>
        <end position="215"/>
    </location>
</feature>
<proteinExistence type="predicted"/>